<protein>
    <submittedName>
        <fullName evidence="1">Uncharacterized protein</fullName>
    </submittedName>
</protein>
<organism evidence="1 2">
    <name type="scientific">Portunus trituberculatus</name>
    <name type="common">Swimming crab</name>
    <name type="synonym">Neptunus trituberculatus</name>
    <dbReference type="NCBI Taxonomy" id="210409"/>
    <lineage>
        <taxon>Eukaryota</taxon>
        <taxon>Metazoa</taxon>
        <taxon>Ecdysozoa</taxon>
        <taxon>Arthropoda</taxon>
        <taxon>Crustacea</taxon>
        <taxon>Multicrustacea</taxon>
        <taxon>Malacostraca</taxon>
        <taxon>Eumalacostraca</taxon>
        <taxon>Eucarida</taxon>
        <taxon>Decapoda</taxon>
        <taxon>Pleocyemata</taxon>
        <taxon>Brachyura</taxon>
        <taxon>Eubrachyura</taxon>
        <taxon>Portunoidea</taxon>
        <taxon>Portunidae</taxon>
        <taxon>Portuninae</taxon>
        <taxon>Portunus</taxon>
    </lineage>
</organism>
<keyword evidence="2" id="KW-1185">Reference proteome</keyword>
<proteinExistence type="predicted"/>
<accession>A0A5B7HVF0</accession>
<gene>
    <name evidence="1" type="ORF">E2C01_069758</name>
</gene>
<dbReference type="Proteomes" id="UP000324222">
    <property type="component" value="Unassembled WGS sequence"/>
</dbReference>
<evidence type="ECO:0000313" key="1">
    <source>
        <dbReference type="EMBL" id="MPC75372.1"/>
    </source>
</evidence>
<comment type="caution">
    <text evidence="1">The sequence shown here is derived from an EMBL/GenBank/DDBJ whole genome shotgun (WGS) entry which is preliminary data.</text>
</comment>
<reference evidence="1 2" key="1">
    <citation type="submission" date="2019-05" db="EMBL/GenBank/DDBJ databases">
        <title>Another draft genome of Portunus trituberculatus and its Hox gene families provides insights of decapod evolution.</title>
        <authorList>
            <person name="Jeong J.-H."/>
            <person name="Song I."/>
            <person name="Kim S."/>
            <person name="Choi T."/>
            <person name="Kim D."/>
            <person name="Ryu S."/>
            <person name="Kim W."/>
        </authorList>
    </citation>
    <scope>NUCLEOTIDE SEQUENCE [LARGE SCALE GENOMIC DNA]</scope>
    <source>
        <tissue evidence="1">Muscle</tissue>
    </source>
</reference>
<sequence>MRRPLVPGESVGVEQPSPARVCGCHLPLLHSTPPLVFPTPPLRRALPLVTDGRQVAESQSPRGSVTLC</sequence>
<evidence type="ECO:0000313" key="2">
    <source>
        <dbReference type="Proteomes" id="UP000324222"/>
    </source>
</evidence>
<dbReference type="EMBL" id="VSRR010040984">
    <property type="protein sequence ID" value="MPC75372.1"/>
    <property type="molecule type" value="Genomic_DNA"/>
</dbReference>
<dbReference type="AlphaFoldDB" id="A0A5B7HVF0"/>
<name>A0A5B7HVF0_PORTR</name>